<name>A0A0R1FBM6_9LACO</name>
<dbReference type="Proteomes" id="UP000051181">
    <property type="component" value="Unassembled WGS sequence"/>
</dbReference>
<dbReference type="Pfam" id="PF10662">
    <property type="entry name" value="PduV-EutP"/>
    <property type="match status" value="1"/>
</dbReference>
<evidence type="ECO:0000256" key="1">
    <source>
        <dbReference type="PIRNR" id="PIRNR036409"/>
    </source>
</evidence>
<dbReference type="EMBL" id="AZCN01000004">
    <property type="protein sequence ID" value="KRK19046.1"/>
    <property type="molecule type" value="Genomic_DNA"/>
</dbReference>
<comment type="similarity">
    <text evidence="1">Belongs to the EutP/PduV family.</text>
</comment>
<protein>
    <submittedName>
        <fullName evidence="2">Propanediol utilization protein PduV</fullName>
    </submittedName>
</protein>
<dbReference type="Gene3D" id="3.40.50.300">
    <property type="entry name" value="P-loop containing nucleotide triphosphate hydrolases"/>
    <property type="match status" value="1"/>
</dbReference>
<dbReference type="PATRIC" id="fig|913848.6.peg.1529"/>
<comment type="caution">
    <text evidence="2">The sequence shown here is derived from an EMBL/GenBank/DDBJ whole genome shotgun (WGS) entry which is preliminary data.</text>
</comment>
<dbReference type="SUPFAM" id="SSF52540">
    <property type="entry name" value="P-loop containing nucleoside triphosphate hydrolases"/>
    <property type="match status" value="1"/>
</dbReference>
<dbReference type="PIRSF" id="PIRSF036409">
    <property type="entry name" value="EutP_PduV"/>
    <property type="match status" value="1"/>
</dbReference>
<dbReference type="GO" id="GO:0005524">
    <property type="term" value="F:ATP binding"/>
    <property type="evidence" value="ECO:0007669"/>
    <property type="project" value="UniProtKB-UniRule"/>
</dbReference>
<dbReference type="InterPro" id="IPR012381">
    <property type="entry name" value="EutP_PduV"/>
</dbReference>
<organism evidence="2 3">
    <name type="scientific">Loigolactobacillus coryniformis subsp. coryniformis KCTC 3167 = DSM 20001</name>
    <dbReference type="NCBI Taxonomy" id="913848"/>
    <lineage>
        <taxon>Bacteria</taxon>
        <taxon>Bacillati</taxon>
        <taxon>Bacillota</taxon>
        <taxon>Bacilli</taxon>
        <taxon>Lactobacillales</taxon>
        <taxon>Lactobacillaceae</taxon>
        <taxon>Loigolactobacillus</taxon>
    </lineage>
</organism>
<dbReference type="PANTHER" id="PTHR40453">
    <property type="entry name" value="PROTEIN YOEF"/>
    <property type="match status" value="1"/>
</dbReference>
<dbReference type="PANTHER" id="PTHR40453:SF1">
    <property type="entry name" value="PROTEIN YOEF"/>
    <property type="match status" value="1"/>
</dbReference>
<evidence type="ECO:0000313" key="2">
    <source>
        <dbReference type="EMBL" id="KRK19046.1"/>
    </source>
</evidence>
<dbReference type="InterPro" id="IPR027417">
    <property type="entry name" value="P-loop_NTPase"/>
</dbReference>
<proteinExistence type="inferred from homology"/>
<keyword evidence="1" id="KW-0547">Nucleotide-binding</keyword>
<sequence>MSANYESEVGDRINDRQTMKKPIFVGAIGCGKTTLCQRLQGAALDYRKTQAVEFYQDMIDTPGEFVEHHQLYNALTVTAAEADVIVLLQSVSDRRQTFSPGFGSMFPKPKIGIVTKIDLARDQKDIDWAATQLELAGAKKIFSISAEDDEGIQAIVDYLGISQSQTA</sequence>
<dbReference type="GO" id="GO:0006576">
    <property type="term" value="P:biogenic amine metabolic process"/>
    <property type="evidence" value="ECO:0007669"/>
    <property type="project" value="InterPro"/>
</dbReference>
<dbReference type="NCBIfam" id="TIGR02528">
    <property type="entry name" value="EutP"/>
    <property type="match status" value="1"/>
</dbReference>
<accession>A0A0R1FBM6</accession>
<reference evidence="2 3" key="1">
    <citation type="journal article" date="2015" name="Genome Announc.">
        <title>Expanding the biotechnology potential of lactobacilli through comparative genomics of 213 strains and associated genera.</title>
        <authorList>
            <person name="Sun Z."/>
            <person name="Harris H.M."/>
            <person name="McCann A."/>
            <person name="Guo C."/>
            <person name="Argimon S."/>
            <person name="Zhang W."/>
            <person name="Yang X."/>
            <person name="Jeffery I.B."/>
            <person name="Cooney J.C."/>
            <person name="Kagawa T.F."/>
            <person name="Liu W."/>
            <person name="Song Y."/>
            <person name="Salvetti E."/>
            <person name="Wrobel A."/>
            <person name="Rasinkangas P."/>
            <person name="Parkhill J."/>
            <person name="Rea M.C."/>
            <person name="O'Sullivan O."/>
            <person name="Ritari J."/>
            <person name="Douillard F.P."/>
            <person name="Paul Ross R."/>
            <person name="Yang R."/>
            <person name="Briner A.E."/>
            <person name="Felis G.E."/>
            <person name="de Vos W.M."/>
            <person name="Barrangou R."/>
            <person name="Klaenhammer T.R."/>
            <person name="Caufield P.W."/>
            <person name="Cui Y."/>
            <person name="Zhang H."/>
            <person name="O'Toole P.W."/>
        </authorList>
    </citation>
    <scope>NUCLEOTIDE SEQUENCE [LARGE SCALE GENOMIC DNA]</scope>
    <source>
        <strain evidence="2 3">DSM 20001</strain>
    </source>
</reference>
<evidence type="ECO:0000313" key="3">
    <source>
        <dbReference type="Proteomes" id="UP000051181"/>
    </source>
</evidence>
<dbReference type="eggNOG" id="COG4917">
    <property type="taxonomic scope" value="Bacteria"/>
</dbReference>
<dbReference type="AlphaFoldDB" id="A0A0R1FBM6"/>
<gene>
    <name evidence="2" type="ORF">FD22_GL001490</name>
</gene>